<dbReference type="FunFam" id="3.40.50.10980:FF:000001">
    <property type="entry name" value="Nibrin"/>
    <property type="match status" value="1"/>
</dbReference>
<keyword evidence="10" id="KW-0131">Cell cycle</keyword>
<feature type="domain" description="FHA" evidence="13">
    <location>
        <begin position="22"/>
        <end position="70"/>
    </location>
</feature>
<dbReference type="GO" id="GO:0003684">
    <property type="term" value="F:damaged DNA binding"/>
    <property type="evidence" value="ECO:0007669"/>
    <property type="project" value="TreeGrafter"/>
</dbReference>
<evidence type="ECO:0000313" key="14">
    <source>
        <dbReference type="EMBL" id="KAA8591617.1"/>
    </source>
</evidence>
<evidence type="ECO:0000313" key="15">
    <source>
        <dbReference type="Proteomes" id="UP000327493"/>
    </source>
</evidence>
<feature type="region of interest" description="Disordered" evidence="12">
    <location>
        <begin position="671"/>
        <end position="699"/>
    </location>
</feature>
<dbReference type="GO" id="GO:0030870">
    <property type="term" value="C:Mre11 complex"/>
    <property type="evidence" value="ECO:0007669"/>
    <property type="project" value="InterPro"/>
</dbReference>
<dbReference type="PANTHER" id="PTHR12162:SF0">
    <property type="entry name" value="NIBRIN"/>
    <property type="match status" value="1"/>
</dbReference>
<dbReference type="InterPro" id="IPR001357">
    <property type="entry name" value="BRCT_dom"/>
</dbReference>
<dbReference type="Proteomes" id="UP000327493">
    <property type="component" value="Chromosome 6"/>
</dbReference>
<feature type="region of interest" description="Disordered" evidence="12">
    <location>
        <begin position="608"/>
        <end position="654"/>
    </location>
</feature>
<gene>
    <name evidence="14" type="ORF">FQN60_016991</name>
</gene>
<evidence type="ECO:0000256" key="2">
    <source>
        <dbReference type="ARBA" id="ARBA00004574"/>
    </source>
</evidence>
<keyword evidence="9" id="KW-0469">Meiosis</keyword>
<dbReference type="EMBL" id="VOFY01000006">
    <property type="protein sequence ID" value="KAA8591617.1"/>
    <property type="molecule type" value="Genomic_DNA"/>
</dbReference>
<dbReference type="GO" id="GO:0007095">
    <property type="term" value="P:mitotic G2 DNA damage checkpoint signaling"/>
    <property type="evidence" value="ECO:0007669"/>
    <property type="project" value="InterPro"/>
</dbReference>
<evidence type="ECO:0000256" key="10">
    <source>
        <dbReference type="ARBA" id="ARBA00023306"/>
    </source>
</evidence>
<dbReference type="PROSITE" id="PS50006">
    <property type="entry name" value="FHA_DOMAIN"/>
    <property type="match status" value="1"/>
</dbReference>
<evidence type="ECO:0000256" key="5">
    <source>
        <dbReference type="ARBA" id="ARBA00022763"/>
    </source>
</evidence>
<dbReference type="InterPro" id="IPR008984">
    <property type="entry name" value="SMAD_FHA_dom_sf"/>
</dbReference>
<keyword evidence="6" id="KW-0779">Telomere</keyword>
<dbReference type="GO" id="GO:0016605">
    <property type="term" value="C:PML body"/>
    <property type="evidence" value="ECO:0007669"/>
    <property type="project" value="UniProtKB-SubCell"/>
</dbReference>
<dbReference type="InterPro" id="IPR040227">
    <property type="entry name" value="Nibrin-rel"/>
</dbReference>
<dbReference type="Gene3D" id="3.40.50.10980">
    <property type="entry name" value="Nibrin, BRCT2 domain"/>
    <property type="match status" value="1"/>
</dbReference>
<evidence type="ECO:0000256" key="4">
    <source>
        <dbReference type="ARBA" id="ARBA00022454"/>
    </source>
</evidence>
<dbReference type="CDD" id="cd22667">
    <property type="entry name" value="FHA_NBN"/>
    <property type="match status" value="1"/>
</dbReference>
<dbReference type="AlphaFoldDB" id="A0A5J5DE87"/>
<keyword evidence="4" id="KW-0158">Chromosome</keyword>
<feature type="region of interest" description="Disordered" evidence="12">
    <location>
        <begin position="356"/>
        <end position="395"/>
    </location>
</feature>
<dbReference type="PIRSF" id="PIRSF011869">
    <property type="entry name" value="Nibrin_animal"/>
    <property type="match status" value="1"/>
</dbReference>
<dbReference type="InterPro" id="IPR043014">
    <property type="entry name" value="Nibrin_BRCT2_sf"/>
</dbReference>
<comment type="similarity">
    <text evidence="11">Belongs to the Nibrin family.</text>
</comment>
<dbReference type="Pfam" id="PF00533">
    <property type="entry name" value="BRCT"/>
    <property type="match status" value="1"/>
</dbReference>
<dbReference type="GO" id="GO:0000781">
    <property type="term" value="C:chromosome, telomeric region"/>
    <property type="evidence" value="ECO:0007669"/>
    <property type="project" value="UniProtKB-SubCell"/>
</dbReference>
<feature type="region of interest" description="Disordered" evidence="12">
    <location>
        <begin position="415"/>
        <end position="473"/>
    </location>
</feature>
<feature type="compositionally biased region" description="Low complexity" evidence="12">
    <location>
        <begin position="454"/>
        <end position="467"/>
    </location>
</feature>
<dbReference type="GO" id="GO:0000724">
    <property type="term" value="P:double-strand break repair via homologous recombination"/>
    <property type="evidence" value="ECO:0007669"/>
    <property type="project" value="TreeGrafter"/>
</dbReference>
<evidence type="ECO:0000256" key="12">
    <source>
        <dbReference type="SAM" id="MobiDB-lite"/>
    </source>
</evidence>
<feature type="region of interest" description="Disordered" evidence="12">
    <location>
        <begin position="718"/>
        <end position="738"/>
    </location>
</feature>
<evidence type="ECO:0000256" key="7">
    <source>
        <dbReference type="ARBA" id="ARBA00023204"/>
    </source>
</evidence>
<dbReference type="GO" id="GO:0051321">
    <property type="term" value="P:meiotic cell cycle"/>
    <property type="evidence" value="ECO:0007669"/>
    <property type="project" value="UniProtKB-KW"/>
</dbReference>
<dbReference type="Gene3D" id="3.40.50.10190">
    <property type="entry name" value="BRCT domain"/>
    <property type="match status" value="1"/>
</dbReference>
<reference evidence="14 15" key="1">
    <citation type="submission" date="2019-08" db="EMBL/GenBank/DDBJ databases">
        <title>A chromosome-level genome assembly, high-density linkage maps, and genome scans reveal the genomic architecture of hybrid incompatibilities underlying speciation via character displacement in darters (Percidae: Etheostominae).</title>
        <authorList>
            <person name="Moran R.L."/>
            <person name="Catchen J.M."/>
            <person name="Fuller R.C."/>
        </authorList>
    </citation>
    <scope>NUCLEOTIDE SEQUENCE [LARGE SCALE GENOMIC DNA]</scope>
    <source>
        <strain evidence="14">EspeVRDwgs_2016</strain>
        <tissue evidence="14">Muscle</tissue>
    </source>
</reference>
<dbReference type="InterPro" id="IPR036420">
    <property type="entry name" value="BRCT_dom_sf"/>
</dbReference>
<dbReference type="GO" id="GO:0000723">
    <property type="term" value="P:telomere maintenance"/>
    <property type="evidence" value="ECO:0007669"/>
    <property type="project" value="InterPro"/>
</dbReference>
<sequence length="892" mass="97580">MWILTPLEAGGETHYLLSNKEYVVGRKNCDILLPNDQSISRAHAHLTATDHSLTLKDTSKYGSFVNNQRLTENTPVNLKSGDNVTFGVFYSKFSVDHQKPVVCSSCLDNDGKVSLSQALLALGGKLVNSWTQDCTHLAMQSAKVTVKTISALLCCRPIVKPEFFLELSKASQQKLPPPKAESFIPEIDEPSLRREDVNLGTIPIRKQLFTGKTFIFLSAKQHKRLSAAVSFGGGRSQLLEEGSLPRDLLESPQSCVIDIATGSSQILLPSSTTEWANSANNIVKRKGLRVIIESEIGLATIYASCDKYCNPSSLTLDSDSSPKVGPRIPSASLSQGVAVDETVLPTTSQNITAYAVNTEPSQGTELSKGTEVSAVGETPENKQNHNSSQLRGSKPVALKTTTQCIVADTMSSSFNTVENTASQRKKPETGAASSGIRSQPSLPSASDGMKKFLQKQSPQKQKLPAQASPQKQSALTSFFQTVNKKRPLEDELSSVMSEPKRPVLESAISIQAPNTSAMSKATYSRSDRVLAAASQNPLGSAADLFVGQSDRVSHTVQKEPQSRKRKEMEAEIQMDELESLMSEDMDFFDEQPASNQGQQEQLIMHSSTEQKQGLNTFEAPSSSKRQRLPPEENGKNQRPPVGLEKESGCHKNQTSEQCIVSIKTEQGYPSEYRTTNHESSKSAEVSSAGTTQDKQPFGDDEASFIEDLELLNADICQPEEETKNPPKPVTIKQEVQESKIDDDLPKKLVLVEFRSLTVTAPPKTKPQRMQSNNSAKNFKCFRKICAPGAMGSSHIIGGSDLLVHNRGKHSDLDEWLKDAAEEERQSRRDESTLNSISLKSFIPTISHPSISLISVPIFQTFSFVPPAEFLDRGHVGVVNKILLEALKLHIVT</sequence>
<evidence type="ECO:0000256" key="9">
    <source>
        <dbReference type="ARBA" id="ARBA00023254"/>
    </source>
</evidence>
<dbReference type="InterPro" id="IPR000253">
    <property type="entry name" value="FHA_dom"/>
</dbReference>
<comment type="subcellular location">
    <subcellularLocation>
        <location evidence="2">Chromosome</location>
        <location evidence="2">Telomere</location>
    </subcellularLocation>
    <subcellularLocation>
        <location evidence="1">Nucleus</location>
        <location evidence="1">PML body</location>
    </subcellularLocation>
</comment>
<dbReference type="Gene3D" id="2.60.200.20">
    <property type="match status" value="1"/>
</dbReference>
<evidence type="ECO:0000256" key="6">
    <source>
        <dbReference type="ARBA" id="ARBA00022895"/>
    </source>
</evidence>
<dbReference type="PANTHER" id="PTHR12162">
    <property type="entry name" value="NIBRIN-RELATED"/>
    <property type="match status" value="1"/>
</dbReference>
<feature type="compositionally biased region" description="Polar residues" evidence="12">
    <location>
        <begin position="608"/>
        <end position="623"/>
    </location>
</feature>
<keyword evidence="7" id="KW-0234">DNA repair</keyword>
<feature type="compositionally biased region" description="Polar residues" evidence="12">
    <location>
        <begin position="358"/>
        <end position="367"/>
    </location>
</feature>
<keyword evidence="8" id="KW-0539">Nucleus</keyword>
<feature type="compositionally biased region" description="Polar residues" evidence="12">
    <location>
        <begin position="431"/>
        <end position="444"/>
    </location>
</feature>
<dbReference type="FunFam" id="2.60.200.20:FF:000017">
    <property type="entry name" value="Nibrin"/>
    <property type="match status" value="1"/>
</dbReference>
<dbReference type="SMART" id="SM01348">
    <property type="entry name" value="Nbs1_C"/>
    <property type="match status" value="1"/>
</dbReference>
<dbReference type="InterPro" id="IPR013908">
    <property type="entry name" value="Nibrin_C"/>
</dbReference>
<organism evidence="14 15">
    <name type="scientific">Etheostoma spectabile</name>
    <name type="common">orangethroat darter</name>
    <dbReference type="NCBI Taxonomy" id="54343"/>
    <lineage>
        <taxon>Eukaryota</taxon>
        <taxon>Metazoa</taxon>
        <taxon>Chordata</taxon>
        <taxon>Craniata</taxon>
        <taxon>Vertebrata</taxon>
        <taxon>Euteleostomi</taxon>
        <taxon>Actinopterygii</taxon>
        <taxon>Neopterygii</taxon>
        <taxon>Teleostei</taxon>
        <taxon>Neoteleostei</taxon>
        <taxon>Acanthomorphata</taxon>
        <taxon>Eupercaria</taxon>
        <taxon>Perciformes</taxon>
        <taxon>Percoidei</taxon>
        <taxon>Percidae</taxon>
        <taxon>Etheostomatinae</taxon>
        <taxon>Etheostoma</taxon>
    </lineage>
</organism>
<feature type="non-terminal residue" evidence="14">
    <location>
        <position position="892"/>
    </location>
</feature>
<dbReference type="Pfam" id="PF16508">
    <property type="entry name" value="NIBRIN_BRCT_II"/>
    <property type="match status" value="1"/>
</dbReference>
<proteinExistence type="inferred from homology"/>
<evidence type="ECO:0000256" key="1">
    <source>
        <dbReference type="ARBA" id="ARBA00004322"/>
    </source>
</evidence>
<dbReference type="SMART" id="SM00240">
    <property type="entry name" value="FHA"/>
    <property type="match status" value="1"/>
</dbReference>
<name>A0A5J5DE87_9PERO</name>
<dbReference type="Pfam" id="PF08599">
    <property type="entry name" value="Nbs1_C"/>
    <property type="match status" value="1"/>
</dbReference>
<dbReference type="InterPro" id="IPR032429">
    <property type="entry name" value="Nibrin_BRCT2"/>
</dbReference>
<dbReference type="InterPro" id="IPR016592">
    <property type="entry name" value="Nibrin_met"/>
</dbReference>
<dbReference type="SUPFAM" id="SSF52113">
    <property type="entry name" value="BRCT domain"/>
    <property type="match status" value="1"/>
</dbReference>
<dbReference type="SUPFAM" id="SSF49879">
    <property type="entry name" value="SMAD/FHA domain"/>
    <property type="match status" value="1"/>
</dbReference>
<evidence type="ECO:0000256" key="3">
    <source>
        <dbReference type="ARBA" id="ARBA00020013"/>
    </source>
</evidence>
<dbReference type="CDD" id="cd17741">
    <property type="entry name" value="BRCT_nibrin"/>
    <property type="match status" value="1"/>
</dbReference>
<keyword evidence="15" id="KW-1185">Reference proteome</keyword>
<protein>
    <recommendedName>
        <fullName evidence="3">Nibrin</fullName>
    </recommendedName>
</protein>
<accession>A0A5J5DE87</accession>
<evidence type="ECO:0000259" key="13">
    <source>
        <dbReference type="PROSITE" id="PS50006"/>
    </source>
</evidence>
<evidence type="ECO:0000256" key="11">
    <source>
        <dbReference type="ARBA" id="ARBA00044757"/>
    </source>
</evidence>
<evidence type="ECO:0000256" key="8">
    <source>
        <dbReference type="ARBA" id="ARBA00023242"/>
    </source>
</evidence>
<dbReference type="Pfam" id="PF00498">
    <property type="entry name" value="FHA"/>
    <property type="match status" value="1"/>
</dbReference>
<feature type="compositionally biased region" description="Polar residues" evidence="12">
    <location>
        <begin position="682"/>
        <end position="694"/>
    </location>
</feature>
<comment type="caution">
    <text evidence="14">The sequence shown here is derived from an EMBL/GenBank/DDBJ whole genome shotgun (WGS) entry which is preliminary data.</text>
</comment>
<keyword evidence="5" id="KW-0227">DNA damage</keyword>